<dbReference type="Proteomes" id="UP000264002">
    <property type="component" value="Unassembled WGS sequence"/>
</dbReference>
<dbReference type="PANTHER" id="PTHR18934:SF99">
    <property type="entry name" value="ATP-DEPENDENT RNA HELICASE DHX37-RELATED"/>
    <property type="match status" value="1"/>
</dbReference>
<evidence type="ECO:0000259" key="8">
    <source>
        <dbReference type="PROSITE" id="PS51194"/>
    </source>
</evidence>
<dbReference type="EC" id="3.6.4.13" evidence="2"/>
<dbReference type="PROSITE" id="PS51194">
    <property type="entry name" value="HELICASE_CTER"/>
    <property type="match status" value="1"/>
</dbReference>
<feature type="domain" description="Helicase C-terminal" evidence="8">
    <location>
        <begin position="197"/>
        <end position="370"/>
    </location>
</feature>
<keyword evidence="4" id="KW-0378">Hydrolase</keyword>
<dbReference type="Gene3D" id="3.40.50.300">
    <property type="entry name" value="P-loop containing nucleotide triphosphate hydrolases"/>
    <property type="match status" value="2"/>
</dbReference>
<dbReference type="SMART" id="SM00487">
    <property type="entry name" value="DEXDc"/>
    <property type="match status" value="1"/>
</dbReference>
<keyword evidence="10" id="KW-1185">Reference proteome</keyword>
<dbReference type="CDD" id="cd17917">
    <property type="entry name" value="DEXHc_RHA-like"/>
    <property type="match status" value="1"/>
</dbReference>
<dbReference type="InterPro" id="IPR014001">
    <property type="entry name" value="Helicase_ATP-bd"/>
</dbReference>
<gene>
    <name evidence="9" type="ORF">DYP60_12140</name>
</gene>
<proteinExistence type="inferred from homology"/>
<dbReference type="Pfam" id="PF07717">
    <property type="entry name" value="OB_NTP_bind"/>
    <property type="match status" value="1"/>
</dbReference>
<feature type="domain" description="Helicase ATP-binding" evidence="7">
    <location>
        <begin position="14"/>
        <end position="176"/>
    </location>
</feature>
<evidence type="ECO:0000259" key="7">
    <source>
        <dbReference type="PROSITE" id="PS51192"/>
    </source>
</evidence>
<dbReference type="PANTHER" id="PTHR18934">
    <property type="entry name" value="ATP-DEPENDENT RNA HELICASE"/>
    <property type="match status" value="1"/>
</dbReference>
<dbReference type="Pfam" id="PF21010">
    <property type="entry name" value="HA2_C"/>
    <property type="match status" value="1"/>
</dbReference>
<dbReference type="InterPro" id="IPR007502">
    <property type="entry name" value="Helicase-assoc_dom"/>
</dbReference>
<dbReference type="GO" id="GO:0016787">
    <property type="term" value="F:hydrolase activity"/>
    <property type="evidence" value="ECO:0007669"/>
    <property type="project" value="UniProtKB-KW"/>
</dbReference>
<dbReference type="AlphaFoldDB" id="A0A372MDN6"/>
<keyword evidence="6" id="KW-0067">ATP-binding</keyword>
<dbReference type="Pfam" id="PF04408">
    <property type="entry name" value="WHD_HA2"/>
    <property type="match status" value="1"/>
</dbReference>
<keyword evidence="5 9" id="KW-0347">Helicase</keyword>
<evidence type="ECO:0000256" key="4">
    <source>
        <dbReference type="ARBA" id="ARBA00022801"/>
    </source>
</evidence>
<dbReference type="InterPro" id="IPR001650">
    <property type="entry name" value="Helicase_C-like"/>
</dbReference>
<dbReference type="GO" id="GO:0003723">
    <property type="term" value="F:RNA binding"/>
    <property type="evidence" value="ECO:0007669"/>
    <property type="project" value="TreeGrafter"/>
</dbReference>
<evidence type="ECO:0000313" key="10">
    <source>
        <dbReference type="Proteomes" id="UP000264002"/>
    </source>
</evidence>
<reference evidence="9 10" key="2">
    <citation type="submission" date="2018-09" db="EMBL/GenBank/DDBJ databases">
        <title>Genome of Sphaerochaeta halotolerans strain 4-11.</title>
        <authorList>
            <person name="Nazina T.N."/>
            <person name="Sokolova D.S."/>
        </authorList>
    </citation>
    <scope>NUCLEOTIDE SEQUENCE [LARGE SCALE GENOMIC DNA]</scope>
    <source>
        <strain evidence="9 10">4-11</strain>
    </source>
</reference>
<organism evidence="9 10">
    <name type="scientific">Sphaerochaeta halotolerans</name>
    <dbReference type="NCBI Taxonomy" id="2293840"/>
    <lineage>
        <taxon>Bacteria</taxon>
        <taxon>Pseudomonadati</taxon>
        <taxon>Spirochaetota</taxon>
        <taxon>Spirochaetia</taxon>
        <taxon>Spirochaetales</taxon>
        <taxon>Sphaerochaetaceae</taxon>
        <taxon>Sphaerochaeta</taxon>
    </lineage>
</organism>
<comment type="caution">
    <text evidence="9">The sequence shown here is derived from an EMBL/GenBank/DDBJ whole genome shotgun (WGS) entry which is preliminary data.</text>
</comment>
<reference evidence="10" key="1">
    <citation type="submission" date="2018-08" db="EMBL/GenBank/DDBJ databases">
        <authorList>
            <person name="Grouzdev D.S."/>
            <person name="Krutkina M.S."/>
        </authorList>
    </citation>
    <scope>NUCLEOTIDE SEQUENCE [LARGE SCALE GENOMIC DNA]</scope>
    <source>
        <strain evidence="10">4-11</strain>
    </source>
</reference>
<dbReference type="InterPro" id="IPR011709">
    <property type="entry name" value="DEAD-box_helicase_OB_fold"/>
</dbReference>
<dbReference type="InterPro" id="IPR027417">
    <property type="entry name" value="P-loop_NTPase"/>
</dbReference>
<dbReference type="InterPro" id="IPR048333">
    <property type="entry name" value="HA2_WH"/>
</dbReference>
<dbReference type="GO" id="GO:0005524">
    <property type="term" value="F:ATP binding"/>
    <property type="evidence" value="ECO:0007669"/>
    <property type="project" value="UniProtKB-KW"/>
</dbReference>
<dbReference type="SUPFAM" id="SSF52540">
    <property type="entry name" value="P-loop containing nucleoside triphosphate hydrolases"/>
    <property type="match status" value="1"/>
</dbReference>
<dbReference type="CDD" id="cd18791">
    <property type="entry name" value="SF2_C_RHA"/>
    <property type="match status" value="1"/>
</dbReference>
<sequence length="837" mass="94803">MKHLPVYMHRQEILDGLEKNQVIIVESPTGSGKTTQIPLILHEAGYADALQVGITQPRRIATLSVSEFIKKQIGRDDEFVGYKMRFEDTTSPGTRIKVMTDGILLMELKADPLLRSYSVILVDEAHERSLNIDFILGLLRHVMKERPEFKVIISSATINTKVFSDFFDKAPIISIDARVYPVQVVYKPLQRESLEYQIEAITQIVTGEAKKKSGDILVFMSGEFDITNCVNALYMADTEKRLEIYPLYGRLSKEEQESVFNDTSPGKTKVVVATNIAETSVTIDGITTVIDCGIAKINFYNQKDFTSSLVPLPTSRSSCEQRKGRAGRTSPGVCYRLYSEDDYKSRLTYGTEEILRTDLSEVVLRMSDLGITDYEHFPFITRPKHSAITSAEETLRFIGAIDGKRQLTTIGNLMCRFPLLPRHSRVIVEAMMNHPTVLEEVLIAVSFLSTKTPFLFPQGEEDLSRAAHRRFNNTEYGDFASYLNIYYQYTKNTSKDAKQRFCKMNYLDFQGMQEIVHVNEQLGEICGDVGFPLASGGSVREYLCCIASGLMQYVCIKARGNMYKSLTADQVFLHPGSAYFKSLPQFIIAGEIVQTSRLYARSVSPLDKAWLDDISPELYPKLTALVQKERPSGKLQKQEEIRQKAIKEREEKGKATITVYKRTYPTLVLGGKKKKERLVALIPLEDLNYLNQMNEKAPKRPKNFLVAILYRGFYIHYGDMFFSALELQGKVNPGKGILDNPPSGIYTIEDADTLIDNLHWLLAFTKNKKQRKHLYFVALEESGNGNYRFTADDDCFDALDTSLYTLLTLADSLEAAQMKKQAKEVTNIYGNLLKLVE</sequence>
<evidence type="ECO:0000256" key="6">
    <source>
        <dbReference type="ARBA" id="ARBA00022840"/>
    </source>
</evidence>
<dbReference type="PROSITE" id="PS00690">
    <property type="entry name" value="DEAH_ATP_HELICASE"/>
    <property type="match status" value="1"/>
</dbReference>
<protein>
    <recommendedName>
        <fullName evidence="2">RNA helicase</fullName>
        <ecNumber evidence="2">3.6.4.13</ecNumber>
    </recommendedName>
</protein>
<dbReference type="RefSeq" id="WP_117331284.1">
    <property type="nucleotide sequence ID" value="NZ_QUWK01000015.1"/>
</dbReference>
<keyword evidence="3" id="KW-0547">Nucleotide-binding</keyword>
<dbReference type="SMART" id="SM00847">
    <property type="entry name" value="HA2"/>
    <property type="match status" value="1"/>
</dbReference>
<evidence type="ECO:0000256" key="5">
    <source>
        <dbReference type="ARBA" id="ARBA00022806"/>
    </source>
</evidence>
<dbReference type="PROSITE" id="PS51192">
    <property type="entry name" value="HELICASE_ATP_BIND_1"/>
    <property type="match status" value="1"/>
</dbReference>
<evidence type="ECO:0000313" key="9">
    <source>
        <dbReference type="EMBL" id="RFU93907.1"/>
    </source>
</evidence>
<dbReference type="Pfam" id="PF00271">
    <property type="entry name" value="Helicase_C"/>
    <property type="match status" value="1"/>
</dbReference>
<comment type="similarity">
    <text evidence="1">Belongs to the DEAD box helicase family. DEAH subfamily.</text>
</comment>
<dbReference type="Pfam" id="PF00270">
    <property type="entry name" value="DEAD"/>
    <property type="match status" value="1"/>
</dbReference>
<dbReference type="InterPro" id="IPR011545">
    <property type="entry name" value="DEAD/DEAH_box_helicase_dom"/>
</dbReference>
<accession>A0A372MDN6</accession>
<evidence type="ECO:0000256" key="3">
    <source>
        <dbReference type="ARBA" id="ARBA00022741"/>
    </source>
</evidence>
<dbReference type="GO" id="GO:0003724">
    <property type="term" value="F:RNA helicase activity"/>
    <property type="evidence" value="ECO:0007669"/>
    <property type="project" value="UniProtKB-EC"/>
</dbReference>
<name>A0A372MDN6_9SPIR</name>
<evidence type="ECO:0000256" key="1">
    <source>
        <dbReference type="ARBA" id="ARBA00008792"/>
    </source>
</evidence>
<dbReference type="InterPro" id="IPR002464">
    <property type="entry name" value="DNA/RNA_helicase_DEAH_CS"/>
</dbReference>
<evidence type="ECO:0000256" key="2">
    <source>
        <dbReference type="ARBA" id="ARBA00012552"/>
    </source>
</evidence>
<dbReference type="EMBL" id="QUWK01000015">
    <property type="protein sequence ID" value="RFU93907.1"/>
    <property type="molecule type" value="Genomic_DNA"/>
</dbReference>
<dbReference type="Gene3D" id="1.20.120.1080">
    <property type="match status" value="1"/>
</dbReference>
<dbReference type="SMART" id="SM00490">
    <property type="entry name" value="HELICc"/>
    <property type="match status" value="1"/>
</dbReference>